<evidence type="ECO:0000256" key="1">
    <source>
        <dbReference type="ARBA" id="ARBA00022729"/>
    </source>
</evidence>
<gene>
    <name evidence="3" type="ORF">JF922_15150</name>
</gene>
<dbReference type="RefSeq" id="WP_338202891.1">
    <property type="nucleotide sequence ID" value="NZ_JAEKNR010000151.1"/>
</dbReference>
<feature type="domain" description="SbsA Ig-like" evidence="2">
    <location>
        <begin position="2"/>
        <end position="93"/>
    </location>
</feature>
<proteinExistence type="predicted"/>
<feature type="domain" description="SbsA Ig-like" evidence="2">
    <location>
        <begin position="95"/>
        <end position="194"/>
    </location>
</feature>
<dbReference type="InterPro" id="IPR032812">
    <property type="entry name" value="SbsA_Ig"/>
</dbReference>
<accession>A0A934KBZ6</accession>
<dbReference type="Pfam" id="PF13205">
    <property type="entry name" value="Big_5"/>
    <property type="match status" value="2"/>
</dbReference>
<comment type="caution">
    <text evidence="3">The sequence shown here is derived from an EMBL/GenBank/DDBJ whole genome shotgun (WGS) entry which is preliminary data.</text>
</comment>
<reference evidence="3" key="1">
    <citation type="submission" date="2020-10" db="EMBL/GenBank/DDBJ databases">
        <title>Ca. Dormibacterota MAGs.</title>
        <authorList>
            <person name="Montgomery K."/>
        </authorList>
    </citation>
    <scope>NUCLEOTIDE SEQUENCE [LARGE SCALE GENOMIC DNA]</scope>
    <source>
        <strain evidence="3">SC8812_S17_10</strain>
    </source>
</reference>
<evidence type="ECO:0000259" key="2">
    <source>
        <dbReference type="Pfam" id="PF13205"/>
    </source>
</evidence>
<keyword evidence="4" id="KW-1185">Reference proteome</keyword>
<dbReference type="Gene3D" id="2.120.10.30">
    <property type="entry name" value="TolB, C-terminal domain"/>
    <property type="match status" value="1"/>
</dbReference>
<evidence type="ECO:0000313" key="3">
    <source>
        <dbReference type="EMBL" id="MBJ7599400.1"/>
    </source>
</evidence>
<protein>
    <submittedName>
        <fullName evidence="3">Ig-like domain-containing protein</fullName>
    </submittedName>
</protein>
<dbReference type="SUPFAM" id="SSF82171">
    <property type="entry name" value="DPP6 N-terminal domain-like"/>
    <property type="match status" value="1"/>
</dbReference>
<evidence type="ECO:0000313" key="4">
    <source>
        <dbReference type="Proteomes" id="UP000612893"/>
    </source>
</evidence>
<sequence length="510" mass="54039">MVQISPERNAQDVPSDAPVRVLFDRAVDQTSVATRFRLEPGVVGQVRWQGDRELVFEHQPMRPASTYEVVLDPGYRDAQGTTNALRHSWRFSTEAAPVLTGSSPAAGDQSVDPAAYISLSFTRAMDLRSLAQAISVSPSVPFSLRQDPSDPRRVILAPEALLDSGRSYTVAVTQDARDADGNRLRDGSAVSFTTRELRTLKHWIGFVAEPPRAAAGDGVWIVDENRFPRRVVSASVDQFSWSQDATHVLLRSAVGAWSDQSLSGSATTLPFKADWAAFLAPGKGYAYLDQGALKILTAGGTVVSVASNVGEASVAPGGARLAFTVTAGSGAEIDGYSVDLRARYRLQAEGGLIDQLAWSPDGQSLAYRLAGGDPTRTQIRARQLSGAARTVTVAVGEVSGPAWQADSRHLIVTAAVPAPAARVSKAFRLAVGDPPPARLSAAQGMPGSSNLSVSQVSVSPDGHQVAFLASYQGLPAVWLMNADGTGLTRLTQFDAGGLGYSCRDIAWTPS</sequence>
<dbReference type="Gene3D" id="2.120.10.60">
    <property type="entry name" value="Tricorn protease N-terminal domain"/>
    <property type="match status" value="1"/>
</dbReference>
<organism evidence="3 4">
    <name type="scientific">Candidatus Nephthysia bennettiae</name>
    <dbReference type="NCBI Taxonomy" id="3127016"/>
    <lineage>
        <taxon>Bacteria</taxon>
        <taxon>Bacillati</taxon>
        <taxon>Candidatus Dormiibacterota</taxon>
        <taxon>Candidatus Dormibacteria</taxon>
        <taxon>Candidatus Dormibacterales</taxon>
        <taxon>Candidatus Dormibacteraceae</taxon>
        <taxon>Candidatus Nephthysia</taxon>
    </lineage>
</organism>
<dbReference type="EMBL" id="JAEKNR010000151">
    <property type="protein sequence ID" value="MBJ7599400.1"/>
    <property type="molecule type" value="Genomic_DNA"/>
</dbReference>
<keyword evidence="1" id="KW-0732">Signal</keyword>
<dbReference type="InterPro" id="IPR011042">
    <property type="entry name" value="6-blade_b-propeller_TolB-like"/>
</dbReference>
<name>A0A934KBZ6_9BACT</name>
<dbReference type="AlphaFoldDB" id="A0A934KBZ6"/>
<dbReference type="Gene3D" id="2.60.40.3710">
    <property type="match status" value="2"/>
</dbReference>
<dbReference type="Proteomes" id="UP000612893">
    <property type="component" value="Unassembled WGS sequence"/>
</dbReference>